<dbReference type="AlphaFoldDB" id="A0A222FMN5"/>
<evidence type="ECO:0000313" key="4">
    <source>
        <dbReference type="EMBL" id="ASP39483.1"/>
    </source>
</evidence>
<dbReference type="InterPro" id="IPR006381">
    <property type="entry name" value="HAD-SF-IIB-MPGP"/>
</dbReference>
<dbReference type="GO" id="GO:0000287">
    <property type="term" value="F:magnesium ion binding"/>
    <property type="evidence" value="ECO:0007669"/>
    <property type="project" value="TreeGrafter"/>
</dbReference>
<dbReference type="Gene3D" id="3.30.980.20">
    <property type="entry name" value="Putative mannosyl-3-phosphoglycerate phosphatase, domain 2"/>
    <property type="match status" value="1"/>
</dbReference>
<keyword evidence="1" id="KW-0479">Metal-binding</keyword>
<dbReference type="RefSeq" id="WP_094060661.1">
    <property type="nucleotide sequence ID" value="NZ_CP022530.1"/>
</dbReference>
<evidence type="ECO:0000313" key="5">
    <source>
        <dbReference type="Proteomes" id="UP000202440"/>
    </source>
</evidence>
<name>A0A222FMN5_9GAMM</name>
<dbReference type="PANTHER" id="PTHR10000">
    <property type="entry name" value="PHOSPHOSERINE PHOSPHATASE"/>
    <property type="match status" value="1"/>
</dbReference>
<dbReference type="NCBIfam" id="TIGR01486">
    <property type="entry name" value="HAD-SF-IIB-MPGP"/>
    <property type="match status" value="1"/>
</dbReference>
<dbReference type="SFLD" id="SFLDS00003">
    <property type="entry name" value="Haloacid_Dehalogenase"/>
    <property type="match status" value="1"/>
</dbReference>
<dbReference type="SFLD" id="SFLDG01140">
    <property type="entry name" value="C2.B:_Phosphomannomutase_and_P"/>
    <property type="match status" value="1"/>
</dbReference>
<organism evidence="4 5">
    <name type="scientific">Bacterioplanes sanyensis</name>
    <dbReference type="NCBI Taxonomy" id="1249553"/>
    <lineage>
        <taxon>Bacteria</taxon>
        <taxon>Pseudomonadati</taxon>
        <taxon>Pseudomonadota</taxon>
        <taxon>Gammaproteobacteria</taxon>
        <taxon>Oceanospirillales</taxon>
        <taxon>Oceanospirillaceae</taxon>
        <taxon>Bacterioplanes</taxon>
    </lineage>
</organism>
<dbReference type="InterPro" id="IPR023214">
    <property type="entry name" value="HAD_sf"/>
</dbReference>
<dbReference type="SUPFAM" id="SSF56784">
    <property type="entry name" value="HAD-like"/>
    <property type="match status" value="1"/>
</dbReference>
<protein>
    <submittedName>
        <fullName evidence="4">Mannosyl-3-phosphoglycerate phosphatase</fullName>
    </submittedName>
</protein>
<gene>
    <name evidence="4" type="ORF">CHH28_12730</name>
</gene>
<dbReference type="KEGG" id="bsan:CHH28_12730"/>
<dbReference type="GO" id="GO:0005829">
    <property type="term" value="C:cytosol"/>
    <property type="evidence" value="ECO:0007669"/>
    <property type="project" value="TreeGrafter"/>
</dbReference>
<dbReference type="InterPro" id="IPR036412">
    <property type="entry name" value="HAD-like_sf"/>
</dbReference>
<dbReference type="Gene3D" id="3.40.50.1000">
    <property type="entry name" value="HAD superfamily/HAD-like"/>
    <property type="match status" value="1"/>
</dbReference>
<accession>A0A222FMN5</accession>
<dbReference type="Pfam" id="PF08282">
    <property type="entry name" value="Hydrolase_3"/>
    <property type="match status" value="1"/>
</dbReference>
<keyword evidence="5" id="KW-1185">Reference proteome</keyword>
<dbReference type="EMBL" id="CP022530">
    <property type="protein sequence ID" value="ASP39483.1"/>
    <property type="molecule type" value="Genomic_DNA"/>
</dbReference>
<dbReference type="SFLD" id="SFLDG01142">
    <property type="entry name" value="C2.B.2:_Mannosyl-3-phosphoglyc"/>
    <property type="match status" value="1"/>
</dbReference>
<dbReference type="PANTHER" id="PTHR10000:SF8">
    <property type="entry name" value="HAD SUPERFAMILY HYDROLASE-LIKE, TYPE 3"/>
    <property type="match status" value="1"/>
</dbReference>
<dbReference type="GO" id="GO:0051479">
    <property type="term" value="P:mannosylglycerate biosynthetic process"/>
    <property type="evidence" value="ECO:0007669"/>
    <property type="project" value="InterPro"/>
</dbReference>
<evidence type="ECO:0000256" key="1">
    <source>
        <dbReference type="ARBA" id="ARBA00022723"/>
    </source>
</evidence>
<keyword evidence="2" id="KW-0378">Hydrolase</keyword>
<keyword evidence="3" id="KW-0460">Magnesium</keyword>
<evidence type="ECO:0000256" key="2">
    <source>
        <dbReference type="ARBA" id="ARBA00022801"/>
    </source>
</evidence>
<dbReference type="OrthoDB" id="193379at2"/>
<reference evidence="4 5" key="1">
    <citation type="submission" date="2017-07" db="EMBL/GenBank/DDBJ databases">
        <title>Annotated genome sequence of Bacterioplanes sanyensis isolated from Red Sea.</title>
        <authorList>
            <person name="Rehman Z.U."/>
        </authorList>
    </citation>
    <scope>NUCLEOTIDE SEQUENCE [LARGE SCALE GENOMIC DNA]</scope>
    <source>
        <strain evidence="4 5">NV9</strain>
    </source>
</reference>
<dbReference type="NCBIfam" id="TIGR01484">
    <property type="entry name" value="HAD-SF-IIB"/>
    <property type="match status" value="1"/>
</dbReference>
<evidence type="ECO:0000256" key="3">
    <source>
        <dbReference type="ARBA" id="ARBA00022842"/>
    </source>
</evidence>
<dbReference type="InterPro" id="IPR006379">
    <property type="entry name" value="HAD-SF_hydro_IIB"/>
</dbReference>
<proteinExistence type="predicted"/>
<dbReference type="Proteomes" id="UP000202440">
    <property type="component" value="Chromosome"/>
</dbReference>
<sequence length="272" mass="30333">MTAPAWIVITDLDGTLLDHQSYRCTAAQPALAALKLRQIPCIMNSSKTFSEMVQLRAELDFSDGFASENGAALFIPKHGHSGYNAQDYNAEILGSSYAQILKVLHELRQQGFVFRGFNDMTALEISALTGLDADSASRAKQRFGSEPLVWQDTPEKLEEFQQNLQQQRLQMVAGGRFYHVMGQNDKGDALRFFANYFQQKWQRPVATVALGDSDNDIPMLEAADQAIVLPGRSPELPLDNPHVQRRAEMAGTGWNLAVLEWLETLPKPSDLH</sequence>
<dbReference type="GO" id="GO:0050531">
    <property type="term" value="F:mannosyl-3-phosphoglycerate phosphatase activity"/>
    <property type="evidence" value="ECO:0007669"/>
    <property type="project" value="InterPro"/>
</dbReference>